<evidence type="ECO:0000313" key="2">
    <source>
        <dbReference type="Proteomes" id="UP000828390"/>
    </source>
</evidence>
<protein>
    <submittedName>
        <fullName evidence="1">Uncharacterized protein</fullName>
    </submittedName>
</protein>
<organism evidence="1 2">
    <name type="scientific">Dreissena polymorpha</name>
    <name type="common">Zebra mussel</name>
    <name type="synonym">Mytilus polymorpha</name>
    <dbReference type="NCBI Taxonomy" id="45954"/>
    <lineage>
        <taxon>Eukaryota</taxon>
        <taxon>Metazoa</taxon>
        <taxon>Spiralia</taxon>
        <taxon>Lophotrochozoa</taxon>
        <taxon>Mollusca</taxon>
        <taxon>Bivalvia</taxon>
        <taxon>Autobranchia</taxon>
        <taxon>Heteroconchia</taxon>
        <taxon>Euheterodonta</taxon>
        <taxon>Imparidentia</taxon>
        <taxon>Neoheterodontei</taxon>
        <taxon>Myida</taxon>
        <taxon>Dreissenoidea</taxon>
        <taxon>Dreissenidae</taxon>
        <taxon>Dreissena</taxon>
    </lineage>
</organism>
<accession>A0A9D3Y1A4</accession>
<keyword evidence="2" id="KW-1185">Reference proteome</keyword>
<evidence type="ECO:0000313" key="1">
    <source>
        <dbReference type="EMBL" id="KAH3690136.1"/>
    </source>
</evidence>
<dbReference type="Proteomes" id="UP000828390">
    <property type="component" value="Unassembled WGS sequence"/>
</dbReference>
<reference evidence="1" key="2">
    <citation type="submission" date="2020-11" db="EMBL/GenBank/DDBJ databases">
        <authorList>
            <person name="McCartney M.A."/>
            <person name="Auch B."/>
            <person name="Kono T."/>
            <person name="Mallez S."/>
            <person name="Becker A."/>
            <person name="Gohl D.M."/>
            <person name="Silverstein K.A.T."/>
            <person name="Koren S."/>
            <person name="Bechman K.B."/>
            <person name="Herman A."/>
            <person name="Abrahante J.E."/>
            <person name="Garbe J."/>
        </authorList>
    </citation>
    <scope>NUCLEOTIDE SEQUENCE</scope>
    <source>
        <strain evidence="1">Duluth1</strain>
        <tissue evidence="1">Whole animal</tissue>
    </source>
</reference>
<sequence length="55" mass="6412">MTNININCRTNSNINYKVHNSNFSKANISFKKFGLADIYSNINKIINWYTCNTIH</sequence>
<proteinExistence type="predicted"/>
<dbReference type="EMBL" id="JAIWYP010000077">
    <property type="protein sequence ID" value="KAH3690136.1"/>
    <property type="molecule type" value="Genomic_DNA"/>
</dbReference>
<dbReference type="AlphaFoldDB" id="A0A9D3Y1A4"/>
<gene>
    <name evidence="1" type="ORF">DPMN_193437</name>
</gene>
<name>A0A9D3Y1A4_DREPO</name>
<comment type="caution">
    <text evidence="1">The sequence shown here is derived from an EMBL/GenBank/DDBJ whole genome shotgun (WGS) entry which is preliminary data.</text>
</comment>
<reference evidence="1" key="1">
    <citation type="journal article" date="2019" name="bioRxiv">
        <title>The Genome of the Zebra Mussel, Dreissena polymorpha: A Resource for Invasive Species Research.</title>
        <authorList>
            <person name="McCartney M.A."/>
            <person name="Auch B."/>
            <person name="Kono T."/>
            <person name="Mallez S."/>
            <person name="Zhang Y."/>
            <person name="Obille A."/>
            <person name="Becker A."/>
            <person name="Abrahante J.E."/>
            <person name="Garbe J."/>
            <person name="Badalamenti J.P."/>
            <person name="Herman A."/>
            <person name="Mangelson H."/>
            <person name="Liachko I."/>
            <person name="Sullivan S."/>
            <person name="Sone E.D."/>
            <person name="Koren S."/>
            <person name="Silverstein K.A.T."/>
            <person name="Beckman K.B."/>
            <person name="Gohl D.M."/>
        </authorList>
    </citation>
    <scope>NUCLEOTIDE SEQUENCE</scope>
    <source>
        <strain evidence="1">Duluth1</strain>
        <tissue evidence="1">Whole animal</tissue>
    </source>
</reference>